<dbReference type="PANTHER" id="PTHR11319:SF35">
    <property type="entry name" value="OUTER MEMBRANE PROTEIN PMPC-RELATED"/>
    <property type="match status" value="1"/>
</dbReference>
<dbReference type="SUPFAM" id="SSF51126">
    <property type="entry name" value="Pectin lyase-like"/>
    <property type="match status" value="1"/>
</dbReference>
<sequence>MAVEALEGRDVPAVIFTDTYAWSYYGFAPGADVTVTVEDDAPGHPGRYLWTYTVTNTGYTQQTGDAIGGFAIPVGDPDDVADIGGGSGWSGAVGYIGYPTLLGWQGGAIAAGASADFTFTTSMTGVEELGPDMRFMGGTGGPGAAGVGPVAAPAPTLLVTTAQDVVDNFDGETSLREAIAVVNGKPNPAGSQRIKFKDTLNGATITLNPNAGFGQLTLSSGVFIDGENKGITVRRDASTTTLHRIFEVTSQVRARLNGLTVKNGKLDFNPGAAILSHGYLNVENCTFSQNEATGSRGGAIAAEAESLKVTGGGFTGNKAALGGAIYLGDGVNGSIYDTHLTLNIATDRGGGLYISASNVALSGVDVNGNSAATRGGGIYVGNPVAAGSILILTGGTTVQNNVVSSTTGKGGGIYFGKGTINLNGVWIGSNSATQGDGLYLVFNTTKNVGTSGVTFFDDSEFVEPA</sequence>
<evidence type="ECO:0000256" key="1">
    <source>
        <dbReference type="ARBA" id="ARBA00004196"/>
    </source>
</evidence>
<accession>A0ABU5F3M7</accession>
<keyword evidence="4" id="KW-0964">Secreted</keyword>
<dbReference type="InterPro" id="IPR006626">
    <property type="entry name" value="PbH1"/>
</dbReference>
<dbReference type="EMBL" id="JAXBLV010000179">
    <property type="protein sequence ID" value="MDY3560516.1"/>
    <property type="molecule type" value="Genomic_DNA"/>
</dbReference>
<dbReference type="InterPro" id="IPR011050">
    <property type="entry name" value="Pectin_lyase_fold/virulence"/>
</dbReference>
<keyword evidence="5" id="KW-0732">Signal</keyword>
<keyword evidence="7" id="KW-0998">Cell outer membrane</keyword>
<evidence type="ECO:0000256" key="5">
    <source>
        <dbReference type="ARBA" id="ARBA00022729"/>
    </source>
</evidence>
<dbReference type="NCBIfam" id="TIGR01376">
    <property type="entry name" value="POMP_repeat"/>
    <property type="match status" value="1"/>
</dbReference>
<proteinExistence type="predicted"/>
<evidence type="ECO:0000256" key="4">
    <source>
        <dbReference type="ARBA" id="ARBA00022525"/>
    </source>
</evidence>
<keyword evidence="6" id="KW-0472">Membrane</keyword>
<comment type="caution">
    <text evidence="8">The sequence shown here is derived from an EMBL/GenBank/DDBJ whole genome shotgun (WGS) entry which is preliminary data.</text>
</comment>
<protein>
    <recommendedName>
        <fullName evidence="10">Right-handed parallel beta-helix repeat-containing protein</fullName>
    </recommendedName>
</protein>
<dbReference type="PANTHER" id="PTHR11319">
    <property type="entry name" value="G PROTEIN-COUPLED RECEPTOR-RELATED"/>
    <property type="match status" value="1"/>
</dbReference>
<reference evidence="9" key="1">
    <citation type="journal article" date="2023" name="Mar. Drugs">
        <title>Gemmata algarum, a Novel Planctomycete Isolated from an Algal Mat, Displays Antimicrobial Activity.</title>
        <authorList>
            <person name="Kumar G."/>
            <person name="Kallscheuer N."/>
            <person name="Kashif M."/>
            <person name="Ahamad S."/>
            <person name="Jagadeeshwari U."/>
            <person name="Pannikurungottu S."/>
            <person name="Haufschild T."/>
            <person name="Kabuu M."/>
            <person name="Sasikala C."/>
            <person name="Jogler C."/>
            <person name="Ramana C."/>
        </authorList>
    </citation>
    <scope>NUCLEOTIDE SEQUENCE [LARGE SCALE GENOMIC DNA]</scope>
    <source>
        <strain evidence="9">JC673</strain>
    </source>
</reference>
<evidence type="ECO:0000256" key="6">
    <source>
        <dbReference type="ARBA" id="ARBA00023136"/>
    </source>
</evidence>
<organism evidence="8 9">
    <name type="scientific">Gemmata algarum</name>
    <dbReference type="NCBI Taxonomy" id="2975278"/>
    <lineage>
        <taxon>Bacteria</taxon>
        <taxon>Pseudomonadati</taxon>
        <taxon>Planctomycetota</taxon>
        <taxon>Planctomycetia</taxon>
        <taxon>Gemmatales</taxon>
        <taxon>Gemmataceae</taxon>
        <taxon>Gemmata</taxon>
    </lineage>
</organism>
<dbReference type="SMART" id="SM00710">
    <property type="entry name" value="PbH1"/>
    <property type="match status" value="5"/>
</dbReference>
<evidence type="ECO:0000313" key="9">
    <source>
        <dbReference type="Proteomes" id="UP001272242"/>
    </source>
</evidence>
<evidence type="ECO:0000256" key="7">
    <source>
        <dbReference type="ARBA" id="ARBA00023237"/>
    </source>
</evidence>
<evidence type="ECO:0008006" key="10">
    <source>
        <dbReference type="Google" id="ProtNLM"/>
    </source>
</evidence>
<keyword evidence="9" id="KW-1185">Reference proteome</keyword>
<gene>
    <name evidence="8" type="ORF">R5W23_001751</name>
</gene>
<dbReference type="InterPro" id="IPR003368">
    <property type="entry name" value="POMP_repeat"/>
</dbReference>
<dbReference type="Pfam" id="PF02415">
    <property type="entry name" value="Chlam_PMP"/>
    <property type="match status" value="1"/>
</dbReference>
<dbReference type="Proteomes" id="UP001272242">
    <property type="component" value="Unassembled WGS sequence"/>
</dbReference>
<name>A0ABU5F3M7_9BACT</name>
<evidence type="ECO:0000313" key="8">
    <source>
        <dbReference type="EMBL" id="MDY3560516.1"/>
    </source>
</evidence>
<evidence type="ECO:0000256" key="3">
    <source>
        <dbReference type="ARBA" id="ARBA00004613"/>
    </source>
</evidence>
<evidence type="ECO:0000256" key="2">
    <source>
        <dbReference type="ARBA" id="ARBA00004442"/>
    </source>
</evidence>
<dbReference type="RefSeq" id="WP_320687065.1">
    <property type="nucleotide sequence ID" value="NZ_JAXBLV010000179.1"/>
</dbReference>
<comment type="subcellular location">
    <subcellularLocation>
        <location evidence="1">Cell envelope</location>
    </subcellularLocation>
    <subcellularLocation>
        <location evidence="2">Cell outer membrane</location>
    </subcellularLocation>
    <subcellularLocation>
        <location evidence="3">Secreted</location>
    </subcellularLocation>
</comment>